<keyword evidence="15" id="KW-1185">Reference proteome</keyword>
<comment type="caution">
    <text evidence="14">The sequence shown here is derived from an EMBL/GenBank/DDBJ whole genome shotgun (WGS) entry which is preliminary data.</text>
</comment>
<reference evidence="14" key="2">
    <citation type="submission" date="2023-05" db="EMBL/GenBank/DDBJ databases">
        <authorList>
            <consortium name="Lawrence Berkeley National Laboratory"/>
            <person name="Steindorff A."/>
            <person name="Hensen N."/>
            <person name="Bonometti L."/>
            <person name="Westerberg I."/>
            <person name="Brannstrom I.O."/>
            <person name="Guillou S."/>
            <person name="Cros-Aarteil S."/>
            <person name="Calhoun S."/>
            <person name="Haridas S."/>
            <person name="Kuo A."/>
            <person name="Mondo S."/>
            <person name="Pangilinan J."/>
            <person name="Riley R."/>
            <person name="Labutti K."/>
            <person name="Andreopoulos B."/>
            <person name="Lipzen A."/>
            <person name="Chen C."/>
            <person name="Yanf M."/>
            <person name="Daum C."/>
            <person name="Ng V."/>
            <person name="Clum A."/>
            <person name="Ohm R."/>
            <person name="Martin F."/>
            <person name="Silar P."/>
            <person name="Natvig D."/>
            <person name="Lalanne C."/>
            <person name="Gautier V."/>
            <person name="Ament-Velasquez S.L."/>
            <person name="Kruys A."/>
            <person name="Hutchinson M.I."/>
            <person name="Powell A.J."/>
            <person name="Barry K."/>
            <person name="Miller A.N."/>
            <person name="Grigoriev I.V."/>
            <person name="Debuchy R."/>
            <person name="Gladieux P."/>
            <person name="Thoren M.H."/>
            <person name="Johannesson H."/>
        </authorList>
    </citation>
    <scope>NUCLEOTIDE SEQUENCE</scope>
    <source>
        <strain evidence="14">PSN293</strain>
    </source>
</reference>
<dbReference type="InterPro" id="IPR017907">
    <property type="entry name" value="Znf_RING_CS"/>
</dbReference>
<evidence type="ECO:0000256" key="8">
    <source>
        <dbReference type="ARBA" id="ARBA00022833"/>
    </source>
</evidence>
<feature type="domain" description="RING-type" evidence="12">
    <location>
        <begin position="201"/>
        <end position="247"/>
    </location>
</feature>
<dbReference type="Gene3D" id="1.20.120.1750">
    <property type="match status" value="1"/>
</dbReference>
<keyword evidence="5" id="KW-0677">Repeat</keyword>
<dbReference type="CDD" id="cd20335">
    <property type="entry name" value="BRcat_RBR"/>
    <property type="match status" value="1"/>
</dbReference>
<dbReference type="GO" id="GO:0008270">
    <property type="term" value="F:zinc ion binding"/>
    <property type="evidence" value="ECO:0007669"/>
    <property type="project" value="UniProtKB-KW"/>
</dbReference>
<evidence type="ECO:0000256" key="6">
    <source>
        <dbReference type="ARBA" id="ARBA00022771"/>
    </source>
</evidence>
<evidence type="ECO:0000313" key="15">
    <source>
        <dbReference type="Proteomes" id="UP001301769"/>
    </source>
</evidence>
<feature type="region of interest" description="Disordered" evidence="11">
    <location>
        <begin position="676"/>
        <end position="711"/>
    </location>
</feature>
<dbReference type="Pfam" id="PF01485">
    <property type="entry name" value="IBR"/>
    <property type="match status" value="2"/>
</dbReference>
<dbReference type="Proteomes" id="UP001301769">
    <property type="component" value="Unassembled WGS sequence"/>
</dbReference>
<keyword evidence="6 9" id="KW-0863">Zinc-finger</keyword>
<dbReference type="GO" id="GO:0061630">
    <property type="term" value="F:ubiquitin protein ligase activity"/>
    <property type="evidence" value="ECO:0007669"/>
    <property type="project" value="UniProtKB-EC"/>
</dbReference>
<feature type="coiled-coil region" evidence="10">
    <location>
        <begin position="587"/>
        <end position="632"/>
    </location>
</feature>
<evidence type="ECO:0000256" key="2">
    <source>
        <dbReference type="ARBA" id="ARBA00012251"/>
    </source>
</evidence>
<accession>A0AAN6YGD3</accession>
<dbReference type="PROSITE" id="PS50089">
    <property type="entry name" value="ZF_RING_2"/>
    <property type="match status" value="1"/>
</dbReference>
<dbReference type="EMBL" id="MU858051">
    <property type="protein sequence ID" value="KAK4218824.1"/>
    <property type="molecule type" value="Genomic_DNA"/>
</dbReference>
<dbReference type="SUPFAM" id="SSF57850">
    <property type="entry name" value="RING/U-box"/>
    <property type="match status" value="2"/>
</dbReference>
<evidence type="ECO:0000259" key="12">
    <source>
        <dbReference type="PROSITE" id="PS50089"/>
    </source>
</evidence>
<dbReference type="InterPro" id="IPR002867">
    <property type="entry name" value="IBR_dom"/>
</dbReference>
<proteinExistence type="predicted"/>
<evidence type="ECO:0000256" key="7">
    <source>
        <dbReference type="ARBA" id="ARBA00022786"/>
    </source>
</evidence>
<evidence type="ECO:0000313" key="14">
    <source>
        <dbReference type="EMBL" id="KAK4218824.1"/>
    </source>
</evidence>
<keyword evidence="7" id="KW-0833">Ubl conjugation pathway</keyword>
<evidence type="ECO:0000256" key="9">
    <source>
        <dbReference type="PROSITE-ProRule" id="PRU00175"/>
    </source>
</evidence>
<dbReference type="InterPro" id="IPR031127">
    <property type="entry name" value="E3_UB_ligase_RBR"/>
</dbReference>
<keyword evidence="3" id="KW-0808">Transferase</keyword>
<gene>
    <name evidence="14" type="ORF">QBC37DRAFT_179111</name>
</gene>
<dbReference type="PANTHER" id="PTHR11685">
    <property type="entry name" value="RBR FAMILY RING FINGER AND IBR DOMAIN-CONTAINING"/>
    <property type="match status" value="1"/>
</dbReference>
<feature type="compositionally biased region" description="Polar residues" evidence="11">
    <location>
        <begin position="80"/>
        <end position="105"/>
    </location>
</feature>
<dbReference type="InterPro" id="IPR013083">
    <property type="entry name" value="Znf_RING/FYVE/PHD"/>
</dbReference>
<comment type="catalytic activity">
    <reaction evidence="1">
        <text>[E2 ubiquitin-conjugating enzyme]-S-ubiquitinyl-L-cysteine + [acceptor protein]-L-lysine = [E2 ubiquitin-conjugating enzyme]-L-cysteine + [acceptor protein]-N(6)-ubiquitinyl-L-lysine.</text>
        <dbReference type="EC" id="2.3.2.31"/>
    </reaction>
</comment>
<dbReference type="InterPro" id="IPR044066">
    <property type="entry name" value="TRIAD_supradom"/>
</dbReference>
<dbReference type="SMART" id="SM00647">
    <property type="entry name" value="IBR"/>
    <property type="match status" value="2"/>
</dbReference>
<evidence type="ECO:0000259" key="13">
    <source>
        <dbReference type="PROSITE" id="PS51873"/>
    </source>
</evidence>
<keyword evidence="8" id="KW-0862">Zinc</keyword>
<keyword evidence="10" id="KW-0175">Coiled coil</keyword>
<evidence type="ECO:0000256" key="3">
    <source>
        <dbReference type="ARBA" id="ARBA00022679"/>
    </source>
</evidence>
<sequence>MAFPSLSPADTMGMVTHPPELSEADYVREVLGSRDGSGEADMHEALVAKAASLQIELPLPGRPPTANAPNASDSEFADTVVSQHGRTASTSSRETTGSGLTSQTSYRSTVIPATLTESTNVTSRRRSKGLSFSQYEKYLSQVDPTANLPKFLNQPTTKPEWPIPAALIATGRKTSVREIKRTIAGKLRRKRQISSLTLVSCVCCREDFTQDHSDLRTLLCGHTYCQHCLVVMLEQSTTDESKMPPRCCTQPIPGAIIKTVLNRDDQQKFLKAVLQYSTPWETRIFCPNRSCGEFIPPRSKIDPKHPFEAVCKNCRTRVCITCKRNSHRLGQDCPDDWELDAVLKIGEKSGWRRCYKCRTLVELTQGCTHMTCRCKAQFCYICGAVWDPAVGCPNFCNGEEELERRRMAEEARQAEMEAEKQALEEAAAAERLAQQEAYKRSMDNGEFKAFVAEREAEIAKFQEFEQRAKIAMRARQSRQRMALREKYLDQMDKMKERHGKTEQHLDDRQIQAEIDLILGLEQSKKSINIQLKYMEAYCKGDTTAMTSTTASGGKTPPREVTQKHLDQLSEQYRIRDGMERRHQSQVNVLREKQAKRMEELVERHKKELETLADRNLEEIEDLEVAFTNEEEDLVKVFARRKAMLQRRAEIASEILRVELERKHGMRFTALTVDWPTTEDEEEARNRAEALGRLDGSGGHDDDDGLVTVLEE</sequence>
<feature type="compositionally biased region" description="Acidic residues" evidence="11">
    <location>
        <begin position="700"/>
        <end position="711"/>
    </location>
</feature>
<dbReference type="PROSITE" id="PS51873">
    <property type="entry name" value="TRIAD"/>
    <property type="match status" value="1"/>
</dbReference>
<name>A0AAN6YGD3_9PEZI</name>
<evidence type="ECO:0000256" key="10">
    <source>
        <dbReference type="SAM" id="Coils"/>
    </source>
</evidence>
<protein>
    <recommendedName>
        <fullName evidence="2">RBR-type E3 ubiquitin transferase</fullName>
        <ecNumber evidence="2">2.3.2.31</ecNumber>
    </recommendedName>
</protein>
<evidence type="ECO:0000256" key="4">
    <source>
        <dbReference type="ARBA" id="ARBA00022723"/>
    </source>
</evidence>
<dbReference type="Gene3D" id="3.30.40.10">
    <property type="entry name" value="Zinc/RING finger domain, C3HC4 (zinc finger)"/>
    <property type="match status" value="1"/>
</dbReference>
<dbReference type="CDD" id="cd22584">
    <property type="entry name" value="Rcat_RBR_unk"/>
    <property type="match status" value="1"/>
</dbReference>
<feature type="region of interest" description="Disordered" evidence="11">
    <location>
        <begin position="77"/>
        <end position="105"/>
    </location>
</feature>
<feature type="domain" description="RING-type" evidence="13">
    <location>
        <begin position="197"/>
        <end position="400"/>
    </location>
</feature>
<keyword evidence="4" id="KW-0479">Metal-binding</keyword>
<evidence type="ECO:0000256" key="11">
    <source>
        <dbReference type="SAM" id="MobiDB-lite"/>
    </source>
</evidence>
<evidence type="ECO:0000256" key="1">
    <source>
        <dbReference type="ARBA" id="ARBA00001798"/>
    </source>
</evidence>
<dbReference type="PROSITE" id="PS00518">
    <property type="entry name" value="ZF_RING_1"/>
    <property type="match status" value="1"/>
</dbReference>
<organism evidence="14 15">
    <name type="scientific">Rhypophila decipiens</name>
    <dbReference type="NCBI Taxonomy" id="261697"/>
    <lineage>
        <taxon>Eukaryota</taxon>
        <taxon>Fungi</taxon>
        <taxon>Dikarya</taxon>
        <taxon>Ascomycota</taxon>
        <taxon>Pezizomycotina</taxon>
        <taxon>Sordariomycetes</taxon>
        <taxon>Sordariomycetidae</taxon>
        <taxon>Sordariales</taxon>
        <taxon>Naviculisporaceae</taxon>
        <taxon>Rhypophila</taxon>
    </lineage>
</organism>
<dbReference type="GO" id="GO:0016567">
    <property type="term" value="P:protein ubiquitination"/>
    <property type="evidence" value="ECO:0007669"/>
    <property type="project" value="InterPro"/>
</dbReference>
<reference evidence="14" key="1">
    <citation type="journal article" date="2023" name="Mol. Phylogenet. Evol.">
        <title>Genome-scale phylogeny and comparative genomics of the fungal order Sordariales.</title>
        <authorList>
            <person name="Hensen N."/>
            <person name="Bonometti L."/>
            <person name="Westerberg I."/>
            <person name="Brannstrom I.O."/>
            <person name="Guillou S."/>
            <person name="Cros-Aarteil S."/>
            <person name="Calhoun S."/>
            <person name="Haridas S."/>
            <person name="Kuo A."/>
            <person name="Mondo S."/>
            <person name="Pangilinan J."/>
            <person name="Riley R."/>
            <person name="LaButti K."/>
            <person name="Andreopoulos B."/>
            <person name="Lipzen A."/>
            <person name="Chen C."/>
            <person name="Yan M."/>
            <person name="Daum C."/>
            <person name="Ng V."/>
            <person name="Clum A."/>
            <person name="Steindorff A."/>
            <person name="Ohm R.A."/>
            <person name="Martin F."/>
            <person name="Silar P."/>
            <person name="Natvig D.O."/>
            <person name="Lalanne C."/>
            <person name="Gautier V."/>
            <person name="Ament-Velasquez S.L."/>
            <person name="Kruys A."/>
            <person name="Hutchinson M.I."/>
            <person name="Powell A.J."/>
            <person name="Barry K."/>
            <person name="Miller A.N."/>
            <person name="Grigoriev I.V."/>
            <person name="Debuchy R."/>
            <person name="Gladieux P."/>
            <person name="Hiltunen Thoren M."/>
            <person name="Johannesson H."/>
        </authorList>
    </citation>
    <scope>NUCLEOTIDE SEQUENCE</scope>
    <source>
        <strain evidence="14">PSN293</strain>
    </source>
</reference>
<dbReference type="AlphaFoldDB" id="A0AAN6YGD3"/>
<feature type="coiled-coil region" evidence="10">
    <location>
        <begin position="397"/>
        <end position="436"/>
    </location>
</feature>
<dbReference type="EC" id="2.3.2.31" evidence="2"/>
<evidence type="ECO:0000256" key="5">
    <source>
        <dbReference type="ARBA" id="ARBA00022737"/>
    </source>
</evidence>
<dbReference type="InterPro" id="IPR001841">
    <property type="entry name" value="Znf_RING"/>
</dbReference>